<evidence type="ECO:0000259" key="10">
    <source>
        <dbReference type="PROSITE" id="PS51285"/>
    </source>
</evidence>
<organism evidence="11">
    <name type="scientific">Mucor ambiguus</name>
    <dbReference type="NCBI Taxonomy" id="91626"/>
    <lineage>
        <taxon>Eukaryota</taxon>
        <taxon>Fungi</taxon>
        <taxon>Fungi incertae sedis</taxon>
        <taxon>Mucoromycota</taxon>
        <taxon>Mucoromycotina</taxon>
        <taxon>Mucoromycetes</taxon>
        <taxon>Mucorales</taxon>
        <taxon>Mucorineae</taxon>
        <taxon>Mucoraceae</taxon>
        <taxon>Mucor</taxon>
    </lineage>
</organism>
<evidence type="ECO:0000256" key="5">
    <source>
        <dbReference type="ARBA" id="ARBA00022777"/>
    </source>
</evidence>
<evidence type="ECO:0000313" key="12">
    <source>
        <dbReference type="Proteomes" id="UP000053815"/>
    </source>
</evidence>
<evidence type="ECO:0000256" key="6">
    <source>
        <dbReference type="ARBA" id="ARBA00022840"/>
    </source>
</evidence>
<gene>
    <name evidence="11" type="ORF">MAM1_0049d03261</name>
</gene>
<dbReference type="PANTHER" id="PTHR24355:SF30">
    <property type="entry name" value="SERINE_THREONINE-PROTEIN KINASE 32B ISOFORM X1"/>
    <property type="match status" value="1"/>
</dbReference>
<evidence type="ECO:0000256" key="4">
    <source>
        <dbReference type="ARBA" id="ARBA00022741"/>
    </source>
</evidence>
<evidence type="ECO:0000256" key="7">
    <source>
        <dbReference type="PROSITE-ProRule" id="PRU10141"/>
    </source>
</evidence>
<dbReference type="Pfam" id="PF00069">
    <property type="entry name" value="Pkinase"/>
    <property type="match status" value="1"/>
</dbReference>
<dbReference type="InterPro" id="IPR000961">
    <property type="entry name" value="AGC-kinase_C"/>
</dbReference>
<dbReference type="GO" id="GO:0030418">
    <property type="term" value="P:nicotianamine biosynthetic process"/>
    <property type="evidence" value="ECO:0007669"/>
    <property type="project" value="InterPro"/>
</dbReference>
<evidence type="ECO:0000313" key="11">
    <source>
        <dbReference type="EMBL" id="GAN03806.1"/>
    </source>
</evidence>
<dbReference type="GO" id="GO:0001664">
    <property type="term" value="F:G protein-coupled receptor binding"/>
    <property type="evidence" value="ECO:0007669"/>
    <property type="project" value="TreeGrafter"/>
</dbReference>
<dbReference type="PROSITE" id="PS00107">
    <property type="entry name" value="PROTEIN_KINASE_ATP"/>
    <property type="match status" value="1"/>
</dbReference>
<feature type="domain" description="AGC-kinase C-terminal" evidence="10">
    <location>
        <begin position="300"/>
        <end position="388"/>
    </location>
</feature>
<keyword evidence="5 11" id="KW-0418">Kinase</keyword>
<dbReference type="Gene3D" id="3.30.200.20">
    <property type="entry name" value="Phosphorylase Kinase, domain 1"/>
    <property type="match status" value="1"/>
</dbReference>
<dbReference type="InterPro" id="IPR011009">
    <property type="entry name" value="Kinase-like_dom_sf"/>
</dbReference>
<evidence type="ECO:0000256" key="1">
    <source>
        <dbReference type="ARBA" id="ARBA00007009"/>
    </source>
</evidence>
<dbReference type="Gene3D" id="3.40.50.150">
    <property type="entry name" value="Vaccinia Virus protein VP39"/>
    <property type="match status" value="1"/>
</dbReference>
<dbReference type="InterPro" id="IPR017441">
    <property type="entry name" value="Protein_kinase_ATP_BS"/>
</dbReference>
<evidence type="ECO:0000256" key="8">
    <source>
        <dbReference type="SAM" id="MobiDB-lite"/>
    </source>
</evidence>
<proteinExistence type="inferred from homology"/>
<dbReference type="GO" id="GO:0004703">
    <property type="term" value="F:G protein-coupled receptor kinase activity"/>
    <property type="evidence" value="ECO:0007669"/>
    <property type="project" value="TreeGrafter"/>
</dbReference>
<keyword evidence="4 7" id="KW-0547">Nucleotide-binding</keyword>
<dbReference type="InterPro" id="IPR029063">
    <property type="entry name" value="SAM-dependent_MTases_sf"/>
</dbReference>
<dbReference type="GO" id="GO:0030410">
    <property type="term" value="F:nicotianamine synthase activity"/>
    <property type="evidence" value="ECO:0007669"/>
    <property type="project" value="InterPro"/>
</dbReference>
<evidence type="ECO:0000256" key="2">
    <source>
        <dbReference type="ARBA" id="ARBA00022527"/>
    </source>
</evidence>
<dbReference type="FunFam" id="3.30.200.20:FF:000354">
    <property type="entry name" value="AGC/YANK protein kinase"/>
    <property type="match status" value="1"/>
</dbReference>
<dbReference type="InterPro" id="IPR000719">
    <property type="entry name" value="Prot_kinase_dom"/>
</dbReference>
<dbReference type="FunFam" id="1.10.510.10:FF:000469">
    <property type="entry name" value="Serine/threonine-protein kinase 32B"/>
    <property type="match status" value="1"/>
</dbReference>
<dbReference type="PROSITE" id="PS51142">
    <property type="entry name" value="NAS"/>
    <property type="match status" value="1"/>
</dbReference>
<dbReference type="SUPFAM" id="SSF56112">
    <property type="entry name" value="Protein kinase-like (PK-like)"/>
    <property type="match status" value="1"/>
</dbReference>
<reference evidence="11" key="1">
    <citation type="submission" date="2014-09" db="EMBL/GenBank/DDBJ databases">
        <title>Draft genome sequence of an oleaginous Mucoromycotina fungus Mucor ambiguus NBRC6742.</title>
        <authorList>
            <person name="Takeda I."/>
            <person name="Yamane N."/>
            <person name="Morita T."/>
            <person name="Tamano K."/>
            <person name="Machida M."/>
            <person name="Baker S."/>
            <person name="Koike H."/>
        </authorList>
    </citation>
    <scope>NUCLEOTIDE SEQUENCE</scope>
    <source>
        <strain evidence="11">NBRC 6742</strain>
    </source>
</reference>
<accession>A0A0C9M3Z8</accession>
<evidence type="ECO:0000256" key="3">
    <source>
        <dbReference type="ARBA" id="ARBA00022679"/>
    </source>
</evidence>
<dbReference type="EMBL" id="DF836338">
    <property type="protein sequence ID" value="GAN03806.1"/>
    <property type="molecule type" value="Genomic_DNA"/>
</dbReference>
<dbReference type="GO" id="GO:0009966">
    <property type="term" value="P:regulation of signal transduction"/>
    <property type="evidence" value="ECO:0007669"/>
    <property type="project" value="TreeGrafter"/>
</dbReference>
<dbReference type="SMART" id="SM00220">
    <property type="entry name" value="S_TKc"/>
    <property type="match status" value="1"/>
</dbReference>
<sequence>MNENPREQKSNNARCVAVTLSHFKLMRIVGRGAFGKVRIVEHRESRQLYALKYISKEECIRMDAVKNIIRERVILEQLDHPFLCRLRFAFQDNDYMYMVTDLMLGGDLHFHLSRQPYFSEDVIRFWFAELSAAIKYLHLKRVVHRDIKPHNILMDDQGHVHLADFNIATHLHAHRMLTSNSGTGYYIGKNPIYLCRTFLLKLKVAPEVYKGGGYNEAVDWWGLGVTLYECIYHKRPFEYDTTEELHAAIRRGHVNYPTKDRQVSGECLSVIQGFLEVNPNKRLGYGDAGWAALVRHPFFRSIQWNKLESKQIPPPFQPATENNFDITFDLEELLLEESPLTAQTTKRNKPKKNNDQTVLSKQQKDLIMIEEKFKYFDFTIFEKYEGFKDPVTMTVGDPPDWVKPAFEGAEQGDVLPIKRITTGSIAHDDFDNHQTTQHWRGPNRSASTSNIAAVAAASASNLGKYDQNHNWKRSSTGAIRKISNSNNNQQQHQHSTTSLTEEYALSLQGIRKKQSTKSFRERRERDRKSIQVIQNQNNLYSPVFYLHYLAIMGHHMLSTVTASENVTVGYHHHAAQKSASSNPVSSLIDEICHIHHQLSHVDCLIPGDHVNALFTKLVTVCTFQYDNSTVDAVLNDVHIVTLIPSLRAMASRGEYLLELTWAKEFSKELCPKLSRFVYHQNYLDLVKLELHALHGVNAVLNTIVFIGSGPLPLSPIMMYQELSKTTNPNVMINNIDRDEASIAVSNKLLTKLGIDHGFKQHVMDATDYSDFADADLVVLGALVGQDVQEKMDFLTHIGNSMKQGSYLMARSAHSLRKLLYPSIEPHQVNACGFETAVVLHPYNDVVNSVLIAKKC</sequence>
<dbReference type="Proteomes" id="UP000053815">
    <property type="component" value="Unassembled WGS sequence"/>
</dbReference>
<dbReference type="Gene3D" id="1.10.510.10">
    <property type="entry name" value="Transferase(Phosphotransferase) domain 1"/>
    <property type="match status" value="1"/>
</dbReference>
<feature type="binding site" evidence="7">
    <location>
        <position position="52"/>
    </location>
    <ligand>
        <name>ATP</name>
        <dbReference type="ChEBI" id="CHEBI:30616"/>
    </ligand>
</feature>
<dbReference type="GO" id="GO:0007186">
    <property type="term" value="P:G protein-coupled receptor signaling pathway"/>
    <property type="evidence" value="ECO:0007669"/>
    <property type="project" value="TreeGrafter"/>
</dbReference>
<dbReference type="InterPro" id="IPR008271">
    <property type="entry name" value="Ser/Thr_kinase_AS"/>
</dbReference>
<dbReference type="Pfam" id="PF03059">
    <property type="entry name" value="NAS"/>
    <property type="match status" value="1"/>
</dbReference>
<keyword evidence="12" id="KW-1185">Reference proteome</keyword>
<evidence type="ECO:0000259" key="9">
    <source>
        <dbReference type="PROSITE" id="PS50011"/>
    </source>
</evidence>
<dbReference type="PROSITE" id="PS00108">
    <property type="entry name" value="PROTEIN_KINASE_ST"/>
    <property type="match status" value="1"/>
</dbReference>
<keyword evidence="3" id="KW-0808">Transferase</keyword>
<dbReference type="PANTHER" id="PTHR24355">
    <property type="entry name" value="G PROTEIN-COUPLED RECEPTOR KINASE/RIBOSOMAL PROTEIN S6 KINASE"/>
    <property type="match status" value="1"/>
</dbReference>
<keyword evidence="2" id="KW-0723">Serine/threonine-protein kinase</keyword>
<feature type="region of interest" description="Disordered" evidence="8">
    <location>
        <begin position="339"/>
        <end position="358"/>
    </location>
</feature>
<name>A0A0C9M3Z8_9FUNG</name>
<dbReference type="PROSITE" id="PS50011">
    <property type="entry name" value="PROTEIN_KINASE_DOM"/>
    <property type="match status" value="1"/>
</dbReference>
<comment type="similarity">
    <text evidence="1">Belongs to the nicotianamine synthase (NAS)-like family.</text>
</comment>
<dbReference type="AlphaFoldDB" id="A0A0C9M3Z8"/>
<dbReference type="InterPro" id="IPR004298">
    <property type="entry name" value="Nicotian_synth"/>
</dbReference>
<dbReference type="OrthoDB" id="354826at2759"/>
<protein>
    <submittedName>
        <fullName evidence="11">Protein kinase protein</fullName>
    </submittedName>
</protein>
<keyword evidence="6 7" id="KW-0067">ATP-binding</keyword>
<feature type="domain" description="Protein kinase" evidence="9">
    <location>
        <begin position="23"/>
        <end position="299"/>
    </location>
</feature>
<dbReference type="STRING" id="91626.A0A0C9M3Z8"/>
<dbReference type="GO" id="GO:0005524">
    <property type="term" value="F:ATP binding"/>
    <property type="evidence" value="ECO:0007669"/>
    <property type="project" value="UniProtKB-UniRule"/>
</dbReference>
<dbReference type="PROSITE" id="PS51285">
    <property type="entry name" value="AGC_KINASE_CTER"/>
    <property type="match status" value="1"/>
</dbReference>